<feature type="signal peptide" evidence="2">
    <location>
        <begin position="1"/>
        <end position="26"/>
    </location>
</feature>
<evidence type="ECO:0000256" key="1">
    <source>
        <dbReference type="SAM" id="MobiDB-lite"/>
    </source>
</evidence>
<reference evidence="4 5" key="1">
    <citation type="submission" date="2006-02" db="EMBL/GenBank/DDBJ databases">
        <authorList>
            <person name="Amann R."/>
            <person name="Ferriera S."/>
            <person name="Johnson J."/>
            <person name="Kravitz S."/>
            <person name="Halpern A."/>
            <person name="Remington K."/>
            <person name="Beeson K."/>
            <person name="Tran B."/>
            <person name="Rogers Y.-H."/>
            <person name="Friedman R."/>
            <person name="Venter J.C."/>
        </authorList>
    </citation>
    <scope>NUCLEOTIDE SEQUENCE [LARGE SCALE GENOMIC DNA]</scope>
    <source>
        <strain evidence="4 5">DSM 3645</strain>
    </source>
</reference>
<dbReference type="OrthoDB" id="238427at2"/>
<evidence type="ECO:0000313" key="4">
    <source>
        <dbReference type="EMBL" id="EAQ79221.1"/>
    </source>
</evidence>
<dbReference type="eggNOG" id="COG3049">
    <property type="taxonomic scope" value="Bacteria"/>
</dbReference>
<dbReference type="InterPro" id="IPR029055">
    <property type="entry name" value="Ntn_hydrolases_N"/>
</dbReference>
<dbReference type="Pfam" id="PF03417">
    <property type="entry name" value="AAT"/>
    <property type="match status" value="1"/>
</dbReference>
<feature type="chain" id="PRO_5002665369" description="Peptidase C45 hydrolase domain-containing protein" evidence="2">
    <location>
        <begin position="27"/>
        <end position="434"/>
    </location>
</feature>
<feature type="compositionally biased region" description="Low complexity" evidence="1">
    <location>
        <begin position="413"/>
        <end position="424"/>
    </location>
</feature>
<gene>
    <name evidence="4" type="ORF">DSM3645_26399</name>
</gene>
<dbReference type="RefSeq" id="WP_002653174.1">
    <property type="nucleotide sequence ID" value="NZ_CH672376.1"/>
</dbReference>
<organism evidence="4 5">
    <name type="scientific">Blastopirellula marina DSM 3645</name>
    <dbReference type="NCBI Taxonomy" id="314230"/>
    <lineage>
        <taxon>Bacteria</taxon>
        <taxon>Pseudomonadati</taxon>
        <taxon>Planctomycetota</taxon>
        <taxon>Planctomycetia</taxon>
        <taxon>Pirellulales</taxon>
        <taxon>Pirellulaceae</taxon>
        <taxon>Blastopirellula</taxon>
    </lineage>
</organism>
<dbReference type="Proteomes" id="UP000004358">
    <property type="component" value="Unassembled WGS sequence"/>
</dbReference>
<dbReference type="STRING" id="314230.DSM3645_26399"/>
<dbReference type="SUPFAM" id="SSF56235">
    <property type="entry name" value="N-terminal nucleophile aminohydrolases (Ntn hydrolases)"/>
    <property type="match status" value="1"/>
</dbReference>
<dbReference type="InterPro" id="IPR005079">
    <property type="entry name" value="Peptidase_C45_hydrolase"/>
</dbReference>
<accession>A3ZWJ3</accession>
<keyword evidence="2" id="KW-0732">Signal</keyword>
<evidence type="ECO:0000259" key="3">
    <source>
        <dbReference type="Pfam" id="PF03417"/>
    </source>
</evidence>
<dbReference type="Gene3D" id="3.60.60.10">
    <property type="entry name" value="Penicillin V Acylase, Chain A"/>
    <property type="match status" value="1"/>
</dbReference>
<proteinExistence type="predicted"/>
<dbReference type="AlphaFoldDB" id="A3ZWJ3"/>
<dbReference type="HOGENOM" id="CLU_035906_0_0_0"/>
<name>A3ZWJ3_9BACT</name>
<comment type="caution">
    <text evidence="4">The sequence shown here is derived from an EMBL/GenBank/DDBJ whole genome shotgun (WGS) entry which is preliminary data.</text>
</comment>
<dbReference type="EMBL" id="AANZ01000015">
    <property type="protein sequence ID" value="EAQ79221.1"/>
    <property type="molecule type" value="Genomic_DNA"/>
</dbReference>
<feature type="domain" description="Peptidase C45 hydrolase" evidence="3">
    <location>
        <begin position="45"/>
        <end position="228"/>
    </location>
</feature>
<evidence type="ECO:0000256" key="2">
    <source>
        <dbReference type="SAM" id="SignalP"/>
    </source>
</evidence>
<evidence type="ECO:0000313" key="5">
    <source>
        <dbReference type="Proteomes" id="UP000004358"/>
    </source>
</evidence>
<sequence>MNRLNIPDRRTLLVGLLVGLISFLGAAESDACTTAVISGKATVDGRPILWKNRDTTSSIHNEVALFDDGKYQAIGVVNAGNRAAIWMGVNEAGLCIENSVSRDLKIEGSASGPGNGGLMKKALQTCATVADVVKLLDKTNISGRSTVANFGVIDAAGGAALFETGPKSYVMFDANDPQVAPQGYIVRSNFSTTARKLNANPKSEDLDEIYSAERYMRACSLMSIGEQQKISLEHVVRRCTRDMADKNLPHPGSVNAPEGTLPEIINTTNTISRTTTVSAAVFQGVAPGEDPALTTMWTILGDPKFSIAVPCWVAGGVADELTDERGGELGEIAISLRDWNLTPDKEGVYTQSLPGIWSDLWRVEDALLVDTQNAKASWSKRKVIATTIAKFHSQAAKRAMKAMEQEFRETKAAALATPQPATPAFEPTSTSASR</sequence>
<protein>
    <recommendedName>
        <fullName evidence="3">Peptidase C45 hydrolase domain-containing protein</fullName>
    </recommendedName>
</protein>
<feature type="region of interest" description="Disordered" evidence="1">
    <location>
        <begin position="413"/>
        <end position="434"/>
    </location>
</feature>